<keyword evidence="2" id="KW-0732">Signal</keyword>
<gene>
    <name evidence="3" type="ORF">ElP_57650</name>
</gene>
<evidence type="ECO:0000313" key="4">
    <source>
        <dbReference type="Proteomes" id="UP000317835"/>
    </source>
</evidence>
<dbReference type="Proteomes" id="UP000317835">
    <property type="component" value="Chromosome"/>
</dbReference>
<accession>A0A518HAD8</accession>
<sequence precursor="true">MVRPRSIVPTLALAASLGLLGGCGGGADVEQVEMSPEAKKADTAGQDAMREYMSGPPKGQ</sequence>
<dbReference type="RefSeq" id="WP_145275865.1">
    <property type="nucleotide sequence ID" value="NZ_CP036426.1"/>
</dbReference>
<protein>
    <submittedName>
        <fullName evidence="3">Uncharacterized protein</fullName>
    </submittedName>
</protein>
<evidence type="ECO:0000256" key="1">
    <source>
        <dbReference type="SAM" id="MobiDB-lite"/>
    </source>
</evidence>
<feature type="signal peptide" evidence="2">
    <location>
        <begin position="1"/>
        <end position="21"/>
    </location>
</feature>
<evidence type="ECO:0000313" key="3">
    <source>
        <dbReference type="EMBL" id="QDV37818.1"/>
    </source>
</evidence>
<dbReference type="KEGG" id="tpla:ElP_57650"/>
<feature type="chain" id="PRO_5021722479" evidence="2">
    <location>
        <begin position="22"/>
        <end position="60"/>
    </location>
</feature>
<dbReference type="PROSITE" id="PS51257">
    <property type="entry name" value="PROKAR_LIPOPROTEIN"/>
    <property type="match status" value="1"/>
</dbReference>
<name>A0A518HAD8_9BACT</name>
<dbReference type="EMBL" id="CP036426">
    <property type="protein sequence ID" value="QDV37818.1"/>
    <property type="molecule type" value="Genomic_DNA"/>
</dbReference>
<proteinExistence type="predicted"/>
<feature type="region of interest" description="Disordered" evidence="1">
    <location>
        <begin position="25"/>
        <end position="60"/>
    </location>
</feature>
<reference evidence="3 4" key="1">
    <citation type="submission" date="2019-02" db="EMBL/GenBank/DDBJ databases">
        <title>Deep-cultivation of Planctomycetes and their phenomic and genomic characterization uncovers novel biology.</title>
        <authorList>
            <person name="Wiegand S."/>
            <person name="Jogler M."/>
            <person name="Boedeker C."/>
            <person name="Pinto D."/>
            <person name="Vollmers J."/>
            <person name="Rivas-Marin E."/>
            <person name="Kohn T."/>
            <person name="Peeters S.H."/>
            <person name="Heuer A."/>
            <person name="Rast P."/>
            <person name="Oberbeckmann S."/>
            <person name="Bunk B."/>
            <person name="Jeske O."/>
            <person name="Meyerdierks A."/>
            <person name="Storesund J.E."/>
            <person name="Kallscheuer N."/>
            <person name="Luecker S."/>
            <person name="Lage O.M."/>
            <person name="Pohl T."/>
            <person name="Merkel B.J."/>
            <person name="Hornburger P."/>
            <person name="Mueller R.-W."/>
            <person name="Bruemmer F."/>
            <person name="Labrenz M."/>
            <person name="Spormann A.M."/>
            <person name="Op den Camp H."/>
            <person name="Overmann J."/>
            <person name="Amann R."/>
            <person name="Jetten M.S.M."/>
            <person name="Mascher T."/>
            <person name="Medema M.H."/>
            <person name="Devos D.P."/>
            <person name="Kaster A.-K."/>
            <person name="Ovreas L."/>
            <person name="Rohde M."/>
            <person name="Galperin M.Y."/>
            <person name="Jogler C."/>
        </authorList>
    </citation>
    <scope>NUCLEOTIDE SEQUENCE [LARGE SCALE GENOMIC DNA]</scope>
    <source>
        <strain evidence="3 4">ElP</strain>
    </source>
</reference>
<keyword evidence="4" id="KW-1185">Reference proteome</keyword>
<evidence type="ECO:0000256" key="2">
    <source>
        <dbReference type="SAM" id="SignalP"/>
    </source>
</evidence>
<organism evidence="3 4">
    <name type="scientific">Tautonia plasticadhaerens</name>
    <dbReference type="NCBI Taxonomy" id="2527974"/>
    <lineage>
        <taxon>Bacteria</taxon>
        <taxon>Pseudomonadati</taxon>
        <taxon>Planctomycetota</taxon>
        <taxon>Planctomycetia</taxon>
        <taxon>Isosphaerales</taxon>
        <taxon>Isosphaeraceae</taxon>
        <taxon>Tautonia</taxon>
    </lineage>
</organism>
<dbReference type="AlphaFoldDB" id="A0A518HAD8"/>